<dbReference type="Proteomes" id="UP000410492">
    <property type="component" value="Unassembled WGS sequence"/>
</dbReference>
<protein>
    <submittedName>
        <fullName evidence="1">Uncharacterized protein</fullName>
    </submittedName>
</protein>
<proteinExistence type="predicted"/>
<organism evidence="1 2">
    <name type="scientific">Callosobruchus maculatus</name>
    <name type="common">Southern cowpea weevil</name>
    <name type="synonym">Pulse bruchid</name>
    <dbReference type="NCBI Taxonomy" id="64391"/>
    <lineage>
        <taxon>Eukaryota</taxon>
        <taxon>Metazoa</taxon>
        <taxon>Ecdysozoa</taxon>
        <taxon>Arthropoda</taxon>
        <taxon>Hexapoda</taxon>
        <taxon>Insecta</taxon>
        <taxon>Pterygota</taxon>
        <taxon>Neoptera</taxon>
        <taxon>Endopterygota</taxon>
        <taxon>Coleoptera</taxon>
        <taxon>Polyphaga</taxon>
        <taxon>Cucujiformia</taxon>
        <taxon>Chrysomeloidea</taxon>
        <taxon>Chrysomelidae</taxon>
        <taxon>Bruchinae</taxon>
        <taxon>Bruchini</taxon>
        <taxon>Callosobruchus</taxon>
    </lineage>
</organism>
<sequence>MGCSCVIRVSCVMFGFFAKNSTGHFHHTYVRTPAMYQFDQKSSGFDEIDSPGSYSIQSLAGLLIHKSHIRTTAVNEFDSETSG</sequence>
<keyword evidence="2" id="KW-1185">Reference proteome</keyword>
<reference evidence="1 2" key="1">
    <citation type="submission" date="2019-01" db="EMBL/GenBank/DDBJ databases">
        <authorList>
            <person name="Sayadi A."/>
        </authorList>
    </citation>
    <scope>NUCLEOTIDE SEQUENCE [LARGE SCALE GENOMIC DNA]</scope>
</reference>
<evidence type="ECO:0000313" key="1">
    <source>
        <dbReference type="EMBL" id="VEN60733.1"/>
    </source>
</evidence>
<gene>
    <name evidence="1" type="ORF">CALMAC_LOCUS18328</name>
</gene>
<evidence type="ECO:0000313" key="2">
    <source>
        <dbReference type="Proteomes" id="UP000410492"/>
    </source>
</evidence>
<dbReference type="EMBL" id="CAACVG010012717">
    <property type="protein sequence ID" value="VEN60733.1"/>
    <property type="molecule type" value="Genomic_DNA"/>
</dbReference>
<accession>A0A653DKL3</accession>
<name>A0A653DKL3_CALMS</name>
<dbReference type="AlphaFoldDB" id="A0A653DKL3"/>